<organism evidence="8 10">
    <name type="scientific">Legionella gratiana</name>
    <dbReference type="NCBI Taxonomy" id="45066"/>
    <lineage>
        <taxon>Bacteria</taxon>
        <taxon>Pseudomonadati</taxon>
        <taxon>Pseudomonadota</taxon>
        <taxon>Gammaproteobacteria</taxon>
        <taxon>Legionellales</taxon>
        <taxon>Legionellaceae</taxon>
        <taxon>Legionella</taxon>
    </lineage>
</organism>
<accession>A0A378JE41</accession>
<reference evidence="8 10" key="2">
    <citation type="submission" date="2018-06" db="EMBL/GenBank/DDBJ databases">
        <authorList>
            <consortium name="Pathogen Informatics"/>
            <person name="Doyle S."/>
        </authorList>
    </citation>
    <scope>NUCLEOTIDE SEQUENCE [LARGE SCALE GENOMIC DNA]</scope>
    <source>
        <strain evidence="8 10">NCTC12388</strain>
    </source>
</reference>
<dbReference type="RefSeq" id="WP_058497603.1">
    <property type="nucleotide sequence ID" value="NZ_CAAAHW010000013.1"/>
</dbReference>
<dbReference type="InterPro" id="IPR036919">
    <property type="entry name" value="Ribo_uL30_ferredoxin-like_sf"/>
</dbReference>
<proteinExistence type="inferred from homology"/>
<gene>
    <name evidence="5 8" type="primary">rpmD</name>
    <name evidence="7" type="ORF">Lgra_0387</name>
    <name evidence="8" type="ORF">NCTC12388_02894</name>
</gene>
<dbReference type="GO" id="GO:0006412">
    <property type="term" value="P:translation"/>
    <property type="evidence" value="ECO:0007669"/>
    <property type="project" value="UniProtKB-UniRule"/>
</dbReference>
<name>A0A378JE41_9GAMM</name>
<evidence type="ECO:0000256" key="2">
    <source>
        <dbReference type="ARBA" id="ARBA00011838"/>
    </source>
</evidence>
<evidence type="ECO:0000313" key="8">
    <source>
        <dbReference type="EMBL" id="STX46144.1"/>
    </source>
</evidence>
<dbReference type="AlphaFoldDB" id="A0A378JE41"/>
<dbReference type="OrthoDB" id="9812790at2"/>
<feature type="domain" description="Large ribosomal subunit protein uL30-like ferredoxin-like fold" evidence="6">
    <location>
        <begin position="5"/>
        <end position="54"/>
    </location>
</feature>
<dbReference type="GO" id="GO:0022625">
    <property type="term" value="C:cytosolic large ribosomal subunit"/>
    <property type="evidence" value="ECO:0007669"/>
    <property type="project" value="TreeGrafter"/>
</dbReference>
<dbReference type="EMBL" id="LNYE01000004">
    <property type="protein sequence ID" value="KTD15098.1"/>
    <property type="molecule type" value="Genomic_DNA"/>
</dbReference>
<sequence length="61" mass="6779">MENKIKITLVKSIIGRKPKHITIVKQLGLGKTNSSVTHNDTPAIRGLINQVNYLLLIEESV</sequence>
<keyword evidence="9" id="KW-1185">Reference proteome</keyword>
<evidence type="ECO:0000313" key="7">
    <source>
        <dbReference type="EMBL" id="KTD15098.1"/>
    </source>
</evidence>
<protein>
    <recommendedName>
        <fullName evidence="5">Large ribosomal subunit protein uL30</fullName>
    </recommendedName>
</protein>
<evidence type="ECO:0000313" key="9">
    <source>
        <dbReference type="Proteomes" id="UP000054691"/>
    </source>
</evidence>
<reference evidence="7 9" key="1">
    <citation type="submission" date="2015-11" db="EMBL/GenBank/DDBJ databases">
        <title>Genomic analysis of 38 Legionella species identifies large and diverse effector repertoires.</title>
        <authorList>
            <person name="Burstein D."/>
            <person name="Amaro F."/>
            <person name="Zusman T."/>
            <person name="Lifshitz Z."/>
            <person name="Cohen O."/>
            <person name="Gilbert J.A."/>
            <person name="Pupko T."/>
            <person name="Shuman H.A."/>
            <person name="Segal G."/>
        </authorList>
    </citation>
    <scope>NUCLEOTIDE SEQUENCE [LARGE SCALE GENOMIC DNA]</scope>
    <source>
        <strain evidence="7 9">Lyon 8420412</strain>
    </source>
</reference>
<keyword evidence="3 5" id="KW-0689">Ribosomal protein</keyword>
<keyword evidence="4 5" id="KW-0687">Ribonucleoprotein</keyword>
<dbReference type="GO" id="GO:0003735">
    <property type="term" value="F:structural constituent of ribosome"/>
    <property type="evidence" value="ECO:0007669"/>
    <property type="project" value="InterPro"/>
</dbReference>
<dbReference type="STRING" id="45066.Lgra_0387"/>
<evidence type="ECO:0000256" key="3">
    <source>
        <dbReference type="ARBA" id="ARBA00022980"/>
    </source>
</evidence>
<evidence type="ECO:0000256" key="5">
    <source>
        <dbReference type="HAMAP-Rule" id="MF_01371"/>
    </source>
</evidence>
<dbReference type="PANTHER" id="PTHR15892:SF2">
    <property type="entry name" value="LARGE RIBOSOMAL SUBUNIT PROTEIN UL30M"/>
    <property type="match status" value="1"/>
</dbReference>
<dbReference type="PIRSF" id="PIRSF002211">
    <property type="entry name" value="Ribosomal_L30_bac-type"/>
    <property type="match status" value="1"/>
</dbReference>
<dbReference type="PANTHER" id="PTHR15892">
    <property type="entry name" value="MITOCHONDRIAL RIBOSOMAL PROTEIN L30"/>
    <property type="match status" value="1"/>
</dbReference>
<dbReference type="SUPFAM" id="SSF55129">
    <property type="entry name" value="Ribosomal protein L30p/L7e"/>
    <property type="match status" value="1"/>
</dbReference>
<dbReference type="Proteomes" id="UP000254476">
    <property type="component" value="Unassembled WGS sequence"/>
</dbReference>
<evidence type="ECO:0000313" key="10">
    <source>
        <dbReference type="Proteomes" id="UP000254476"/>
    </source>
</evidence>
<dbReference type="Gene3D" id="3.30.1390.20">
    <property type="entry name" value="Ribosomal protein L30, ferredoxin-like fold domain"/>
    <property type="match status" value="1"/>
</dbReference>
<dbReference type="InterPro" id="IPR016082">
    <property type="entry name" value="Ribosomal_uL30_ferredoxin-like"/>
</dbReference>
<evidence type="ECO:0000256" key="1">
    <source>
        <dbReference type="ARBA" id="ARBA00007594"/>
    </source>
</evidence>
<comment type="similarity">
    <text evidence="1 5">Belongs to the universal ribosomal protein uL30 family.</text>
</comment>
<dbReference type="EMBL" id="UGOB01000001">
    <property type="protein sequence ID" value="STX46144.1"/>
    <property type="molecule type" value="Genomic_DNA"/>
</dbReference>
<dbReference type="HAMAP" id="MF_01371_B">
    <property type="entry name" value="Ribosomal_uL30_B"/>
    <property type="match status" value="1"/>
</dbReference>
<dbReference type="Pfam" id="PF00327">
    <property type="entry name" value="Ribosomal_L30"/>
    <property type="match status" value="1"/>
</dbReference>
<comment type="subunit">
    <text evidence="2 5">Part of the 50S ribosomal subunit.</text>
</comment>
<evidence type="ECO:0000256" key="4">
    <source>
        <dbReference type="ARBA" id="ARBA00023274"/>
    </source>
</evidence>
<dbReference type="InterPro" id="IPR005996">
    <property type="entry name" value="Ribosomal_uL30_bac-type"/>
</dbReference>
<dbReference type="CDD" id="cd01658">
    <property type="entry name" value="Ribosomal_L30"/>
    <property type="match status" value="1"/>
</dbReference>
<evidence type="ECO:0000259" key="6">
    <source>
        <dbReference type="Pfam" id="PF00327"/>
    </source>
</evidence>
<dbReference type="Proteomes" id="UP000054691">
    <property type="component" value="Unassembled WGS sequence"/>
</dbReference>
<dbReference type="NCBIfam" id="TIGR01308">
    <property type="entry name" value="rpmD_bact"/>
    <property type="match status" value="1"/>
</dbReference>
<dbReference type="FunFam" id="3.30.1390.20:FF:000001">
    <property type="entry name" value="50S ribosomal protein L30"/>
    <property type="match status" value="1"/>
</dbReference>